<dbReference type="AlphaFoldDB" id="A0A395RVX6"/>
<feature type="compositionally biased region" description="Low complexity" evidence="1">
    <location>
        <begin position="200"/>
        <end position="243"/>
    </location>
</feature>
<name>A0A395RVX6_FUSSP</name>
<feature type="signal peptide" evidence="2">
    <location>
        <begin position="1"/>
        <end position="18"/>
    </location>
</feature>
<evidence type="ECO:0000256" key="2">
    <source>
        <dbReference type="SAM" id="SignalP"/>
    </source>
</evidence>
<feature type="chain" id="PRO_5017260915" evidence="2">
    <location>
        <begin position="19"/>
        <end position="272"/>
    </location>
</feature>
<evidence type="ECO:0000256" key="1">
    <source>
        <dbReference type="SAM" id="MobiDB-lite"/>
    </source>
</evidence>
<gene>
    <name evidence="3" type="ORF">FSPOR_8286</name>
</gene>
<reference evidence="3 4" key="1">
    <citation type="journal article" date="2018" name="PLoS Pathog.">
        <title>Evolution of structural diversity of trichothecenes, a family of toxins produced by plant pathogenic and entomopathogenic fungi.</title>
        <authorList>
            <person name="Proctor R.H."/>
            <person name="McCormick S.P."/>
            <person name="Kim H.S."/>
            <person name="Cardoza R.E."/>
            <person name="Stanley A.M."/>
            <person name="Lindo L."/>
            <person name="Kelly A."/>
            <person name="Brown D.W."/>
            <person name="Lee T."/>
            <person name="Vaughan M.M."/>
            <person name="Alexander N.J."/>
            <person name="Busman M."/>
            <person name="Gutierrez S."/>
        </authorList>
    </citation>
    <scope>NUCLEOTIDE SEQUENCE [LARGE SCALE GENOMIC DNA]</scope>
    <source>
        <strain evidence="3 4">NRRL 3299</strain>
    </source>
</reference>
<feature type="region of interest" description="Disordered" evidence="1">
    <location>
        <begin position="200"/>
        <end position="253"/>
    </location>
</feature>
<comment type="caution">
    <text evidence="3">The sequence shown here is derived from an EMBL/GenBank/DDBJ whole genome shotgun (WGS) entry which is preliminary data.</text>
</comment>
<proteinExistence type="predicted"/>
<accession>A0A395RVX6</accession>
<dbReference type="STRING" id="5514.A0A395RVX6"/>
<keyword evidence="4" id="KW-1185">Reference proteome</keyword>
<evidence type="ECO:0000313" key="4">
    <source>
        <dbReference type="Proteomes" id="UP000266152"/>
    </source>
</evidence>
<dbReference type="Proteomes" id="UP000266152">
    <property type="component" value="Unassembled WGS sequence"/>
</dbReference>
<evidence type="ECO:0000313" key="3">
    <source>
        <dbReference type="EMBL" id="RGP63959.1"/>
    </source>
</evidence>
<keyword evidence="2" id="KW-0732">Signal</keyword>
<protein>
    <submittedName>
        <fullName evidence="3">Uncharacterized protein</fullName>
    </submittedName>
</protein>
<sequence>MLISTLVFVSPLVWGASAFIAYPERMVDAWNVDNEACRQVLLSNIDCDENLSDMGTTGWQGVLEDDDDFAITDKICAKKCGDSLQKWHDSFSKHCAEERIPERPMVDGRNQLCDKDAKTGRYCNVIIDEFPESDEDYEAGGLPVKYLCEPCYVRRLWAFDISSYSPANGWIEDMRERMDKECPKSVLAQKDTLTATDALSTTMTASPESSKVSSTVTSTGESVTTAESTSSATNSAVTEVTASPEDNAGARPGSWELGKSLLLVLGMAISNL</sequence>
<organism evidence="3 4">
    <name type="scientific">Fusarium sporotrichioides</name>
    <dbReference type="NCBI Taxonomy" id="5514"/>
    <lineage>
        <taxon>Eukaryota</taxon>
        <taxon>Fungi</taxon>
        <taxon>Dikarya</taxon>
        <taxon>Ascomycota</taxon>
        <taxon>Pezizomycotina</taxon>
        <taxon>Sordariomycetes</taxon>
        <taxon>Hypocreomycetidae</taxon>
        <taxon>Hypocreales</taxon>
        <taxon>Nectriaceae</taxon>
        <taxon>Fusarium</taxon>
    </lineage>
</organism>
<dbReference type="EMBL" id="PXOF01000122">
    <property type="protein sequence ID" value="RGP63959.1"/>
    <property type="molecule type" value="Genomic_DNA"/>
</dbReference>